<gene>
    <name evidence="9" type="ORF">LY90DRAFT_234384</name>
</gene>
<comment type="caution">
    <text evidence="9">The sequence shown here is derived from an EMBL/GenBank/DDBJ whole genome shotgun (WGS) entry which is preliminary data.</text>
</comment>
<feature type="region of interest" description="Disordered" evidence="7">
    <location>
        <begin position="117"/>
        <end position="154"/>
    </location>
</feature>
<evidence type="ECO:0000313" key="9">
    <source>
        <dbReference type="EMBL" id="ORY62800.1"/>
    </source>
</evidence>
<name>A0A1Y2DU48_9FUNG</name>
<keyword evidence="10" id="KW-1185">Reference proteome</keyword>
<dbReference type="STRING" id="1754190.A0A1Y2DU48"/>
<evidence type="ECO:0000256" key="1">
    <source>
        <dbReference type="ARBA" id="ARBA00004184"/>
    </source>
</evidence>
<evidence type="ECO:0000256" key="3">
    <source>
        <dbReference type="ARBA" id="ARBA00022490"/>
    </source>
</evidence>
<protein>
    <recommendedName>
        <fullName evidence="8">GRIP domain-containing protein</fullName>
    </recommendedName>
</protein>
<evidence type="ECO:0000259" key="8">
    <source>
        <dbReference type="PROSITE" id="PS50913"/>
    </source>
</evidence>
<feature type="coiled-coil region" evidence="6">
    <location>
        <begin position="2"/>
        <end position="68"/>
    </location>
</feature>
<dbReference type="SMART" id="SM00755">
    <property type="entry name" value="Grip"/>
    <property type="match status" value="1"/>
</dbReference>
<keyword evidence="4 6" id="KW-0175">Coiled coil</keyword>
<dbReference type="GO" id="GO:0005794">
    <property type="term" value="C:Golgi apparatus"/>
    <property type="evidence" value="ECO:0007669"/>
    <property type="project" value="TreeGrafter"/>
</dbReference>
<feature type="compositionally biased region" description="Polar residues" evidence="7">
    <location>
        <begin position="143"/>
        <end position="154"/>
    </location>
</feature>
<comment type="subcellular location">
    <subcellularLocation>
        <location evidence="2">Cytoplasm</location>
    </subcellularLocation>
    <subcellularLocation>
        <location evidence="1">Endomembrane system</location>
        <topology evidence="1">Peripheral membrane protein</topology>
    </subcellularLocation>
</comment>
<organism evidence="9 10">
    <name type="scientific">Neocallimastix californiae</name>
    <dbReference type="NCBI Taxonomy" id="1754190"/>
    <lineage>
        <taxon>Eukaryota</taxon>
        <taxon>Fungi</taxon>
        <taxon>Fungi incertae sedis</taxon>
        <taxon>Chytridiomycota</taxon>
        <taxon>Chytridiomycota incertae sedis</taxon>
        <taxon>Neocallimastigomycetes</taxon>
        <taxon>Neocallimastigales</taxon>
        <taxon>Neocallimastigaceae</taxon>
        <taxon>Neocallimastix</taxon>
    </lineage>
</organism>
<keyword evidence="3" id="KW-0963">Cytoplasm</keyword>
<evidence type="ECO:0000256" key="4">
    <source>
        <dbReference type="ARBA" id="ARBA00023054"/>
    </source>
</evidence>
<dbReference type="InterPro" id="IPR051952">
    <property type="entry name" value="Golgi-autophagy_related"/>
</dbReference>
<evidence type="ECO:0000313" key="10">
    <source>
        <dbReference type="Proteomes" id="UP000193920"/>
    </source>
</evidence>
<feature type="compositionally biased region" description="Low complexity" evidence="7">
    <location>
        <begin position="124"/>
        <end position="142"/>
    </location>
</feature>
<dbReference type="PANTHER" id="PTHR23157">
    <property type="entry name" value="GRIP AND COILED-COIL DOMAIN-CONTAINING PROTEIN 1"/>
    <property type="match status" value="1"/>
</dbReference>
<dbReference type="AlphaFoldDB" id="A0A1Y2DU48"/>
<dbReference type="Gene3D" id="1.10.220.60">
    <property type="entry name" value="GRIP domain"/>
    <property type="match status" value="1"/>
</dbReference>
<dbReference type="Proteomes" id="UP000193920">
    <property type="component" value="Unassembled WGS sequence"/>
</dbReference>
<dbReference type="PROSITE" id="PS50913">
    <property type="entry name" value="GRIP"/>
    <property type="match status" value="1"/>
</dbReference>
<evidence type="ECO:0000256" key="2">
    <source>
        <dbReference type="ARBA" id="ARBA00004496"/>
    </source>
</evidence>
<sequence length="256" mass="29358">MKKKFNNEIEKLQLINEQKSKNNDSLKSANDELNNKLTEKSKEIEQLKKDLQDKLQKLTQNNLSVDTNEVISSQPASSLNTLTAEQSSLSQLISPMTLARNTNTPVSLSVLLSSKDSNSTAITNNNDDNINNNINNNNNNNNKAYESTGTVEDSSSNREIELKKQVQNLMDLLNESERNVRELTKKESNLKEELDKMNRDEKRTTVNMEYLKNVVLRFLESNEKEKLVPVITNLLQLDSKEIERLQAISENKRKFW</sequence>
<feature type="domain" description="GRIP" evidence="8">
    <location>
        <begin position="201"/>
        <end position="248"/>
    </location>
</feature>
<accession>A0A1Y2DU48</accession>
<dbReference type="OrthoDB" id="1926336at2759"/>
<proteinExistence type="predicted"/>
<reference evidence="9 10" key="1">
    <citation type="submission" date="2016-08" db="EMBL/GenBank/DDBJ databases">
        <title>A Parts List for Fungal Cellulosomes Revealed by Comparative Genomics.</title>
        <authorList>
            <consortium name="DOE Joint Genome Institute"/>
            <person name="Haitjema C.H."/>
            <person name="Gilmore S.P."/>
            <person name="Henske J.K."/>
            <person name="Solomon K.V."/>
            <person name="De Groot R."/>
            <person name="Kuo A."/>
            <person name="Mondo S.J."/>
            <person name="Salamov A.A."/>
            <person name="Labutti K."/>
            <person name="Zhao Z."/>
            <person name="Chiniquy J."/>
            <person name="Barry K."/>
            <person name="Brewer H.M."/>
            <person name="Purvine S.O."/>
            <person name="Wright A.T."/>
            <person name="Boxma B."/>
            <person name="Van Alen T."/>
            <person name="Hackstein J.H."/>
            <person name="Baker S.E."/>
            <person name="Grigoriev I.V."/>
            <person name="O'Malley M.A."/>
        </authorList>
    </citation>
    <scope>NUCLEOTIDE SEQUENCE [LARGE SCALE GENOMIC DNA]</scope>
    <source>
        <strain evidence="9 10">G1</strain>
    </source>
</reference>
<evidence type="ECO:0000256" key="6">
    <source>
        <dbReference type="SAM" id="Coils"/>
    </source>
</evidence>
<dbReference type="EMBL" id="MCOG01000057">
    <property type="protein sequence ID" value="ORY62800.1"/>
    <property type="molecule type" value="Genomic_DNA"/>
</dbReference>
<feature type="coiled-coil region" evidence="6">
    <location>
        <begin position="159"/>
        <end position="203"/>
    </location>
</feature>
<dbReference type="InterPro" id="IPR000237">
    <property type="entry name" value="GRIP_dom"/>
</dbReference>
<dbReference type="PANTHER" id="PTHR23157:SF25">
    <property type="entry name" value="GRIP AND COILED-COIL DOMAIN-CONTAINING PROTEIN 1"/>
    <property type="match status" value="1"/>
</dbReference>
<evidence type="ECO:0000256" key="5">
    <source>
        <dbReference type="ARBA" id="ARBA00023136"/>
    </source>
</evidence>
<keyword evidence="5" id="KW-0472">Membrane</keyword>
<dbReference type="Pfam" id="PF01465">
    <property type="entry name" value="GRIP"/>
    <property type="match status" value="1"/>
</dbReference>
<dbReference type="Gene3D" id="6.10.250.920">
    <property type="match status" value="1"/>
</dbReference>
<evidence type="ECO:0000256" key="7">
    <source>
        <dbReference type="SAM" id="MobiDB-lite"/>
    </source>
</evidence>